<dbReference type="InterPro" id="IPR001427">
    <property type="entry name" value="RNaseA"/>
</dbReference>
<dbReference type="PRINTS" id="PR00794">
    <property type="entry name" value="RIBONUCLEASE"/>
</dbReference>
<comment type="subcellular location">
    <subcellularLocation>
        <location evidence="1">Secreted</location>
    </subcellularLocation>
</comment>
<dbReference type="Pfam" id="PF00074">
    <property type="entry name" value="RnaseA"/>
    <property type="match status" value="1"/>
</dbReference>
<evidence type="ECO:0000256" key="3">
    <source>
        <dbReference type="ARBA" id="ARBA00022525"/>
    </source>
</evidence>
<dbReference type="GO" id="GO:0016787">
    <property type="term" value="F:hydrolase activity"/>
    <property type="evidence" value="ECO:0007669"/>
    <property type="project" value="UniProtKB-KW"/>
</dbReference>
<proteinExistence type="inferred from homology"/>
<dbReference type="InterPro" id="IPR023412">
    <property type="entry name" value="RNaseA_domain"/>
</dbReference>
<evidence type="ECO:0000313" key="10">
    <source>
        <dbReference type="Ensembl" id="ENSELUP00000096207.1"/>
    </source>
</evidence>
<feature type="chain" id="PRO_5044523280" description="Ribonuclease A-domain domain-containing protein" evidence="8">
    <location>
        <begin position="22"/>
        <end position="152"/>
    </location>
</feature>
<protein>
    <recommendedName>
        <fullName evidence="9">Ribonuclease A-domain domain-containing protein</fullName>
    </recommendedName>
</protein>
<dbReference type="PANTHER" id="PTHR11437">
    <property type="entry name" value="RIBONUCLEASE"/>
    <property type="match status" value="1"/>
</dbReference>
<keyword evidence="11" id="KW-1185">Reference proteome</keyword>
<dbReference type="Ensembl" id="ENSELUT00000096350.1">
    <property type="protein sequence ID" value="ENSELUP00000096207.1"/>
    <property type="gene ID" value="ENSELUG00000040215.1"/>
</dbReference>
<evidence type="ECO:0000259" key="9">
    <source>
        <dbReference type="SMART" id="SM00092"/>
    </source>
</evidence>
<dbReference type="GO" id="GO:0004540">
    <property type="term" value="F:RNA nuclease activity"/>
    <property type="evidence" value="ECO:0007669"/>
    <property type="project" value="TreeGrafter"/>
</dbReference>
<feature type="domain" description="Ribonuclease A-domain" evidence="9">
    <location>
        <begin position="26"/>
        <end position="147"/>
    </location>
</feature>
<evidence type="ECO:0000256" key="8">
    <source>
        <dbReference type="RuleBase" id="RU000651"/>
    </source>
</evidence>
<dbReference type="GO" id="GO:0005576">
    <property type="term" value="C:extracellular region"/>
    <property type="evidence" value="ECO:0007669"/>
    <property type="project" value="UniProtKB-SubCell"/>
</dbReference>
<dbReference type="GO" id="GO:0050829">
    <property type="term" value="P:defense response to Gram-negative bacterium"/>
    <property type="evidence" value="ECO:0007669"/>
    <property type="project" value="TreeGrafter"/>
</dbReference>
<evidence type="ECO:0000256" key="1">
    <source>
        <dbReference type="ARBA" id="ARBA00004613"/>
    </source>
</evidence>
<keyword evidence="4 8" id="KW-0540">Nuclease</keyword>
<reference evidence="10 11" key="1">
    <citation type="submission" date="2020-02" db="EMBL/GenBank/DDBJ databases">
        <title>Esox lucius (northern pike) genome, fEsoLuc1, primary haplotype.</title>
        <authorList>
            <person name="Myers G."/>
            <person name="Karagic N."/>
            <person name="Meyer A."/>
            <person name="Pippel M."/>
            <person name="Reichard M."/>
            <person name="Winkler S."/>
            <person name="Tracey A."/>
            <person name="Sims Y."/>
            <person name="Howe K."/>
            <person name="Rhie A."/>
            <person name="Formenti G."/>
            <person name="Durbin R."/>
            <person name="Fedrigo O."/>
            <person name="Jarvis E.D."/>
        </authorList>
    </citation>
    <scope>NUCLEOTIDE SEQUENCE [LARGE SCALE GENOMIC DNA]</scope>
</reference>
<dbReference type="GO" id="GO:0050830">
    <property type="term" value="P:defense response to Gram-positive bacterium"/>
    <property type="evidence" value="ECO:0007669"/>
    <property type="project" value="TreeGrafter"/>
</dbReference>
<dbReference type="CDD" id="cd06265">
    <property type="entry name" value="RNase_A_canonical"/>
    <property type="match status" value="1"/>
</dbReference>
<dbReference type="GO" id="GO:0004519">
    <property type="term" value="F:endonuclease activity"/>
    <property type="evidence" value="ECO:0007669"/>
    <property type="project" value="UniProtKB-KW"/>
</dbReference>
<evidence type="ECO:0000256" key="6">
    <source>
        <dbReference type="ARBA" id="ARBA00022801"/>
    </source>
</evidence>
<feature type="signal peptide" evidence="8">
    <location>
        <begin position="1"/>
        <end position="21"/>
    </location>
</feature>
<dbReference type="Proteomes" id="UP000265140">
    <property type="component" value="Chromosome 11"/>
</dbReference>
<dbReference type="Ensembl" id="ENSELUT00000099076.1">
    <property type="protein sequence ID" value="ENSELUP00000091744.1"/>
    <property type="gene ID" value="ENSELUG00000040215.1"/>
</dbReference>
<dbReference type="Gene3D" id="3.10.130.10">
    <property type="entry name" value="Ribonuclease A-like domain"/>
    <property type="match status" value="1"/>
</dbReference>
<evidence type="ECO:0000256" key="5">
    <source>
        <dbReference type="ARBA" id="ARBA00022759"/>
    </source>
</evidence>
<keyword evidence="7" id="KW-1015">Disulfide bond</keyword>
<dbReference type="GeneTree" id="ENSGT00940000157645"/>
<comment type="similarity">
    <text evidence="2 8">Belongs to the pancreatic ribonuclease family.</text>
</comment>
<dbReference type="PROSITE" id="PS00127">
    <property type="entry name" value="RNASE_PANCREATIC"/>
    <property type="match status" value="1"/>
</dbReference>
<evidence type="ECO:0000256" key="4">
    <source>
        <dbReference type="ARBA" id="ARBA00022722"/>
    </source>
</evidence>
<evidence type="ECO:0000313" key="11">
    <source>
        <dbReference type="Proteomes" id="UP000265140"/>
    </source>
</evidence>
<dbReference type="Ensembl" id="ENSELUT00000088208.1">
    <property type="protein sequence ID" value="ENSELUP00000081538.1"/>
    <property type="gene ID" value="ENSELUG00000040215.1"/>
</dbReference>
<reference evidence="10" key="2">
    <citation type="submission" date="2025-05" db="UniProtKB">
        <authorList>
            <consortium name="Ensembl"/>
        </authorList>
    </citation>
    <scope>IDENTIFICATION</scope>
</reference>
<keyword evidence="3" id="KW-0964">Secreted</keyword>
<dbReference type="GO" id="GO:0003676">
    <property type="term" value="F:nucleic acid binding"/>
    <property type="evidence" value="ECO:0007669"/>
    <property type="project" value="InterPro"/>
</dbReference>
<keyword evidence="6 8" id="KW-0378">Hydrolase</keyword>
<dbReference type="PANTHER" id="PTHR11437:SF10">
    <property type="entry name" value="ANGIOGENIN-RELATED"/>
    <property type="match status" value="1"/>
</dbReference>
<evidence type="ECO:0000256" key="7">
    <source>
        <dbReference type="ARBA" id="ARBA00023157"/>
    </source>
</evidence>
<dbReference type="GO" id="GO:0001525">
    <property type="term" value="P:angiogenesis"/>
    <property type="evidence" value="ECO:0007669"/>
    <property type="project" value="TreeGrafter"/>
</dbReference>
<keyword evidence="5 8" id="KW-0255">Endonuclease</keyword>
<dbReference type="SMART" id="SM00092">
    <property type="entry name" value="RNAse_Pc"/>
    <property type="match status" value="1"/>
</dbReference>
<accession>A0AAY5LB44</accession>
<dbReference type="SUPFAM" id="SSF54076">
    <property type="entry name" value="RNase A-like"/>
    <property type="match status" value="1"/>
</dbReference>
<dbReference type="InterPro" id="IPR036816">
    <property type="entry name" value="RNaseA-like_dom_sf"/>
</dbReference>
<sequence>MGFQGAFVFLVLLYAAVMVHGQPGNVKPRYIHFLNQHVNAGMTTQKCTSYIGYLKLTETNSNRCKEINTFILADKKHVNNICGQAGRRLDNNRDLYESNKPFPVVTCKLTSGSFHDKCEYRGSKSTRRVVIACDQGWPVHFQEDTVIVNGRK</sequence>
<keyword evidence="8" id="KW-0732">Signal</keyword>
<dbReference type="AlphaFoldDB" id="A0AAY5LB44"/>
<organism evidence="10 11">
    <name type="scientific">Esox lucius</name>
    <name type="common">Northern pike</name>
    <dbReference type="NCBI Taxonomy" id="8010"/>
    <lineage>
        <taxon>Eukaryota</taxon>
        <taxon>Metazoa</taxon>
        <taxon>Chordata</taxon>
        <taxon>Craniata</taxon>
        <taxon>Vertebrata</taxon>
        <taxon>Euteleostomi</taxon>
        <taxon>Actinopterygii</taxon>
        <taxon>Neopterygii</taxon>
        <taxon>Teleostei</taxon>
        <taxon>Protacanthopterygii</taxon>
        <taxon>Esociformes</taxon>
        <taxon>Esocidae</taxon>
        <taxon>Esox</taxon>
    </lineage>
</organism>
<name>A0AAY5LB44_ESOLU</name>
<evidence type="ECO:0000256" key="2">
    <source>
        <dbReference type="ARBA" id="ARBA00005600"/>
    </source>
</evidence>
<dbReference type="InterPro" id="IPR023411">
    <property type="entry name" value="RNaseA_AS"/>
</dbReference>